<dbReference type="GO" id="GO:0008726">
    <property type="term" value="F:alkanesulfonate monooxygenase activity"/>
    <property type="evidence" value="ECO:0007669"/>
    <property type="project" value="TreeGrafter"/>
</dbReference>
<evidence type="ECO:0000256" key="3">
    <source>
        <dbReference type="ARBA" id="ARBA00023002"/>
    </source>
</evidence>
<evidence type="ECO:0000256" key="2">
    <source>
        <dbReference type="ARBA" id="ARBA00022643"/>
    </source>
</evidence>
<feature type="domain" description="Luciferase-like" evidence="5">
    <location>
        <begin position="1"/>
        <end position="258"/>
    </location>
</feature>
<dbReference type="GO" id="GO:0046306">
    <property type="term" value="P:alkanesulfonate catabolic process"/>
    <property type="evidence" value="ECO:0007669"/>
    <property type="project" value="TreeGrafter"/>
</dbReference>
<protein>
    <submittedName>
        <fullName evidence="6">Flavin-dependent oxidoreductase, luciferase family (Includes alkanesulfonate monooxygenase SsuD and methylene tetrahydromethanopterin reductase)</fullName>
    </submittedName>
</protein>
<dbReference type="EMBL" id="FNON01000003">
    <property type="protein sequence ID" value="SDX62786.1"/>
    <property type="molecule type" value="Genomic_DNA"/>
</dbReference>
<dbReference type="PANTHER" id="PTHR42847">
    <property type="entry name" value="ALKANESULFONATE MONOOXYGENASE"/>
    <property type="match status" value="1"/>
</dbReference>
<evidence type="ECO:0000256" key="4">
    <source>
        <dbReference type="ARBA" id="ARBA00023033"/>
    </source>
</evidence>
<reference evidence="6 7" key="1">
    <citation type="submission" date="2016-10" db="EMBL/GenBank/DDBJ databases">
        <authorList>
            <person name="de Groot N.N."/>
        </authorList>
    </citation>
    <scope>NUCLEOTIDE SEQUENCE [LARGE SCALE GENOMIC DNA]</scope>
    <source>
        <strain evidence="6 7">CPCC 202699</strain>
    </source>
</reference>
<dbReference type="InterPro" id="IPR050172">
    <property type="entry name" value="SsuD_RutA_monooxygenase"/>
</dbReference>
<keyword evidence="7" id="KW-1185">Reference proteome</keyword>
<keyword evidence="2" id="KW-0288">FMN</keyword>
<dbReference type="AlphaFoldDB" id="A0A1H3D8V9"/>
<keyword evidence="4 6" id="KW-0503">Monooxygenase</keyword>
<dbReference type="InterPro" id="IPR036661">
    <property type="entry name" value="Luciferase-like_sf"/>
</dbReference>
<gene>
    <name evidence="6" type="ORF">SAMN05421504_103300</name>
</gene>
<dbReference type="SUPFAM" id="SSF51679">
    <property type="entry name" value="Bacterial luciferase-like"/>
    <property type="match status" value="1"/>
</dbReference>
<evidence type="ECO:0000313" key="7">
    <source>
        <dbReference type="Proteomes" id="UP000199515"/>
    </source>
</evidence>
<accession>A0A1H3D8V9</accession>
<evidence type="ECO:0000313" key="6">
    <source>
        <dbReference type="EMBL" id="SDX62786.1"/>
    </source>
</evidence>
<dbReference type="Gene3D" id="3.20.20.30">
    <property type="entry name" value="Luciferase-like domain"/>
    <property type="match status" value="1"/>
</dbReference>
<sequence>MEIGIALPVREIAIKGATDAAPLLKMARQIEDFGFDSLWTGDSFVARHRLEPLTLLAALASVTEHVTVGTAALTAVLRDPILLAHTIVTLDQCSGGRLKLAIGTGNPLPVKAERDAVTMRYDERAARVDEMIRFFKRAWRGEDGDYVGEYHDYQALRDQSPPLQQGGPSIWLGSNGKPKAVARTGKLYDGWMPVLSTPAKYAESLKAIRDTACITGRDPAAISTSVYVTVNLSNSKQDAMAGLEDFTRRYNNLPLAPMSAYQLYFGGSAPAFIRWISDYADAGARHIVIRVGSFDHYDRQVRTLADEVVPAVKGA</sequence>
<name>A0A1H3D8V9_9PSEU</name>
<dbReference type="STRING" id="589385.SAMN05421504_103300"/>
<organism evidence="6 7">
    <name type="scientific">Amycolatopsis xylanica</name>
    <dbReference type="NCBI Taxonomy" id="589385"/>
    <lineage>
        <taxon>Bacteria</taxon>
        <taxon>Bacillati</taxon>
        <taxon>Actinomycetota</taxon>
        <taxon>Actinomycetes</taxon>
        <taxon>Pseudonocardiales</taxon>
        <taxon>Pseudonocardiaceae</taxon>
        <taxon>Amycolatopsis</taxon>
    </lineage>
</organism>
<evidence type="ECO:0000256" key="1">
    <source>
        <dbReference type="ARBA" id="ARBA00022630"/>
    </source>
</evidence>
<dbReference type="Pfam" id="PF00296">
    <property type="entry name" value="Bac_luciferase"/>
    <property type="match status" value="1"/>
</dbReference>
<dbReference type="InterPro" id="IPR011251">
    <property type="entry name" value="Luciferase-like_dom"/>
</dbReference>
<keyword evidence="3" id="KW-0560">Oxidoreductase</keyword>
<dbReference type="RefSeq" id="WP_091289392.1">
    <property type="nucleotide sequence ID" value="NZ_FNON01000003.1"/>
</dbReference>
<proteinExistence type="predicted"/>
<dbReference type="OrthoDB" id="3813791at2"/>
<evidence type="ECO:0000259" key="5">
    <source>
        <dbReference type="Pfam" id="PF00296"/>
    </source>
</evidence>
<dbReference type="Proteomes" id="UP000199515">
    <property type="component" value="Unassembled WGS sequence"/>
</dbReference>
<dbReference type="PANTHER" id="PTHR42847:SF4">
    <property type="entry name" value="ALKANESULFONATE MONOOXYGENASE-RELATED"/>
    <property type="match status" value="1"/>
</dbReference>
<keyword evidence="1" id="KW-0285">Flavoprotein</keyword>